<evidence type="ECO:0000313" key="5">
    <source>
        <dbReference type="Proteomes" id="UP000566819"/>
    </source>
</evidence>
<dbReference type="AlphaFoldDB" id="A0A8H4VXH4"/>
<keyword evidence="2" id="KW-0349">Heme</keyword>
<feature type="transmembrane region" description="Helical" evidence="3">
    <location>
        <begin position="529"/>
        <end position="549"/>
    </location>
</feature>
<accession>A0A8H4VXH4</accession>
<dbReference type="OrthoDB" id="1470350at2759"/>
<dbReference type="Gene3D" id="1.20.1720.10">
    <property type="entry name" value="Multidrug resistance protein D"/>
    <property type="match status" value="1"/>
</dbReference>
<protein>
    <recommendedName>
        <fullName evidence="6">Cytochrome P450</fullName>
    </recommendedName>
</protein>
<dbReference type="Proteomes" id="UP000566819">
    <property type="component" value="Unassembled WGS sequence"/>
</dbReference>
<feature type="transmembrane region" description="Helical" evidence="3">
    <location>
        <begin position="497"/>
        <end position="517"/>
    </location>
</feature>
<feature type="transmembrane region" description="Helical" evidence="3">
    <location>
        <begin position="14"/>
        <end position="35"/>
    </location>
</feature>
<evidence type="ECO:0000256" key="1">
    <source>
        <dbReference type="ARBA" id="ARBA00004141"/>
    </source>
</evidence>
<keyword evidence="3" id="KW-1133">Transmembrane helix</keyword>
<dbReference type="PANTHER" id="PTHR24305">
    <property type="entry name" value="CYTOCHROME P450"/>
    <property type="match status" value="1"/>
</dbReference>
<dbReference type="GO" id="GO:0005506">
    <property type="term" value="F:iron ion binding"/>
    <property type="evidence" value="ECO:0007669"/>
    <property type="project" value="InterPro"/>
</dbReference>
<dbReference type="InterPro" id="IPR036259">
    <property type="entry name" value="MFS_trans_sf"/>
</dbReference>
<dbReference type="SUPFAM" id="SSF103473">
    <property type="entry name" value="MFS general substrate transporter"/>
    <property type="match status" value="1"/>
</dbReference>
<feature type="transmembrane region" description="Helical" evidence="3">
    <location>
        <begin position="561"/>
        <end position="581"/>
    </location>
</feature>
<dbReference type="GO" id="GO:0004497">
    <property type="term" value="F:monooxygenase activity"/>
    <property type="evidence" value="ECO:0007669"/>
    <property type="project" value="InterPro"/>
</dbReference>
<feature type="transmembrane region" description="Helical" evidence="3">
    <location>
        <begin position="624"/>
        <end position="646"/>
    </location>
</feature>
<keyword evidence="2" id="KW-0408">Iron</keyword>
<gene>
    <name evidence="4" type="ORF">G7Y89_g11869</name>
</gene>
<evidence type="ECO:0000256" key="2">
    <source>
        <dbReference type="PIRSR" id="PIRSR602401-1"/>
    </source>
</evidence>
<name>A0A8H4VXH4_9HELO</name>
<dbReference type="InterPro" id="IPR001128">
    <property type="entry name" value="Cyt_P450"/>
</dbReference>
<dbReference type="PANTHER" id="PTHR24305:SF226">
    <property type="entry name" value="CYTOCHROME P450 MONOOXYGENASE"/>
    <property type="match status" value="1"/>
</dbReference>
<dbReference type="PRINTS" id="PR00385">
    <property type="entry name" value="P450"/>
</dbReference>
<sequence>MELPISFFQILDHWLLISFTSIICYFISSAIYNLYFSPLAKFPGPFWAKISGLPSCTFRFRHNGVLFASPTAYPSIYGTRANVKRGKFYEVWPRNPQNHNTLSTTDRMVHARKRRILNSVFSEKAVRSAESFIIKHVDRWNQILDDSGSNDWTESKNMTIQTESLVFDIMGDLAFGRSFEIKEKAENQFKVIPHTIASYMQFMYPITQSPMLDTWVWLKPRGLDTILDKLSPKEVKDYYAFVDASVLERTKQEEEALRKKTEENDIRTDMFHYLFNAKNPETGKPAYSPDELNAEANLLIIAGADTTSIALCSFFFYISRNPQAYHKLVHEIRQTFNSADEIQGGMKLWSCTYMRACLDEAMRMTPAGPSELIRQVLPGGTDIDGHFIPEGVMVGIAHWAILHSEDVFGDPSVYRPERWIVDDTTGVTTEDVALAQSAFQPFSMGQGNCVGQKLAMLELLITIGRTLYRMDIRMAPDDSLGTASGGCGGAQTTNQLIVFRVFQGLGGSGLLALPFAIIPEMVETRRYPLYVSFTALAFVLGFLFGPLFGGEEGHKVKLNTSSLPIAVMNLALLIIFIPAGFPNIKSKQRTIQFKKLKEIDYIRSTLVFTTSGLIVSALQEAGTAYAWSSALVIALFILAGLCIPIFL</sequence>
<keyword evidence="2" id="KW-0479">Metal-binding</keyword>
<comment type="subcellular location">
    <subcellularLocation>
        <location evidence="1">Membrane</location>
        <topology evidence="1">Multi-pass membrane protein</topology>
    </subcellularLocation>
</comment>
<dbReference type="Pfam" id="PF00067">
    <property type="entry name" value="p450"/>
    <property type="match status" value="1"/>
</dbReference>
<dbReference type="InterPro" id="IPR050121">
    <property type="entry name" value="Cytochrome_P450_monoxygenase"/>
</dbReference>
<comment type="cofactor">
    <cofactor evidence="2">
        <name>heme</name>
        <dbReference type="ChEBI" id="CHEBI:30413"/>
    </cofactor>
</comment>
<evidence type="ECO:0000313" key="4">
    <source>
        <dbReference type="EMBL" id="KAF4626293.1"/>
    </source>
</evidence>
<feature type="binding site" description="axial binding residue" evidence="2">
    <location>
        <position position="449"/>
    </location>
    <ligand>
        <name>heme</name>
        <dbReference type="ChEBI" id="CHEBI:30413"/>
    </ligand>
    <ligandPart>
        <name>Fe</name>
        <dbReference type="ChEBI" id="CHEBI:18248"/>
    </ligandPart>
</feature>
<dbReference type="GO" id="GO:0022857">
    <property type="term" value="F:transmembrane transporter activity"/>
    <property type="evidence" value="ECO:0007669"/>
    <property type="project" value="InterPro"/>
</dbReference>
<organism evidence="4 5">
    <name type="scientific">Cudoniella acicularis</name>
    <dbReference type="NCBI Taxonomy" id="354080"/>
    <lineage>
        <taxon>Eukaryota</taxon>
        <taxon>Fungi</taxon>
        <taxon>Dikarya</taxon>
        <taxon>Ascomycota</taxon>
        <taxon>Pezizomycotina</taxon>
        <taxon>Leotiomycetes</taxon>
        <taxon>Helotiales</taxon>
        <taxon>Tricladiaceae</taxon>
        <taxon>Cudoniella</taxon>
    </lineage>
</organism>
<keyword evidence="5" id="KW-1185">Reference proteome</keyword>
<dbReference type="PRINTS" id="PR00463">
    <property type="entry name" value="EP450I"/>
</dbReference>
<comment type="caution">
    <text evidence="4">The sequence shown here is derived from an EMBL/GenBank/DDBJ whole genome shotgun (WGS) entry which is preliminary data.</text>
</comment>
<feature type="transmembrane region" description="Helical" evidence="3">
    <location>
        <begin position="601"/>
        <end position="618"/>
    </location>
</feature>
<evidence type="ECO:0000256" key="3">
    <source>
        <dbReference type="SAM" id="Phobius"/>
    </source>
</evidence>
<keyword evidence="3" id="KW-0812">Transmembrane</keyword>
<proteinExistence type="predicted"/>
<dbReference type="GO" id="GO:0020037">
    <property type="term" value="F:heme binding"/>
    <property type="evidence" value="ECO:0007669"/>
    <property type="project" value="InterPro"/>
</dbReference>
<dbReference type="Gene3D" id="1.10.630.10">
    <property type="entry name" value="Cytochrome P450"/>
    <property type="match status" value="1"/>
</dbReference>
<dbReference type="Pfam" id="PF07690">
    <property type="entry name" value="MFS_1"/>
    <property type="match status" value="1"/>
</dbReference>
<evidence type="ECO:0008006" key="6">
    <source>
        <dbReference type="Google" id="ProtNLM"/>
    </source>
</evidence>
<keyword evidence="3" id="KW-0472">Membrane</keyword>
<reference evidence="4 5" key="1">
    <citation type="submission" date="2020-03" db="EMBL/GenBank/DDBJ databases">
        <title>Draft Genome Sequence of Cudoniella acicularis.</title>
        <authorList>
            <person name="Buettner E."/>
            <person name="Kellner H."/>
        </authorList>
    </citation>
    <scope>NUCLEOTIDE SEQUENCE [LARGE SCALE GENOMIC DNA]</scope>
    <source>
        <strain evidence="4 5">DSM 108380</strain>
    </source>
</reference>
<dbReference type="InterPro" id="IPR036396">
    <property type="entry name" value="Cyt_P450_sf"/>
</dbReference>
<dbReference type="CDD" id="cd11061">
    <property type="entry name" value="CYP67-like"/>
    <property type="match status" value="1"/>
</dbReference>
<dbReference type="GO" id="GO:0016020">
    <property type="term" value="C:membrane"/>
    <property type="evidence" value="ECO:0007669"/>
    <property type="project" value="UniProtKB-SubCell"/>
</dbReference>
<dbReference type="SUPFAM" id="SSF48264">
    <property type="entry name" value="Cytochrome P450"/>
    <property type="match status" value="1"/>
</dbReference>
<dbReference type="GO" id="GO:0016705">
    <property type="term" value="F:oxidoreductase activity, acting on paired donors, with incorporation or reduction of molecular oxygen"/>
    <property type="evidence" value="ECO:0007669"/>
    <property type="project" value="InterPro"/>
</dbReference>
<dbReference type="InterPro" id="IPR011701">
    <property type="entry name" value="MFS"/>
</dbReference>
<dbReference type="InterPro" id="IPR002401">
    <property type="entry name" value="Cyt_P450_E_grp-I"/>
</dbReference>
<dbReference type="EMBL" id="JAAMPI010001182">
    <property type="protein sequence ID" value="KAF4626293.1"/>
    <property type="molecule type" value="Genomic_DNA"/>
</dbReference>